<dbReference type="FunCoup" id="B2A856">
    <property type="interactions" value="2"/>
</dbReference>
<protein>
    <submittedName>
        <fullName evidence="3">DegV family protein</fullName>
    </submittedName>
</protein>
<dbReference type="OrthoDB" id="9781230at2"/>
<organism evidence="3 4">
    <name type="scientific">Natranaerobius thermophilus (strain ATCC BAA-1301 / DSM 18059 / JW/NM-WN-LF)</name>
    <dbReference type="NCBI Taxonomy" id="457570"/>
    <lineage>
        <taxon>Bacteria</taxon>
        <taxon>Bacillati</taxon>
        <taxon>Bacillota</taxon>
        <taxon>Clostridia</taxon>
        <taxon>Natranaerobiales</taxon>
        <taxon>Natranaerobiaceae</taxon>
        <taxon>Natranaerobius</taxon>
    </lineage>
</organism>
<dbReference type="Proteomes" id="UP000001683">
    <property type="component" value="Chromosome"/>
</dbReference>
<reference evidence="3 4" key="2">
    <citation type="journal article" date="2011" name="J. Bacteriol.">
        <title>Complete genome sequence of the anaerobic, halophilic alkalithermophile Natranaerobius thermophilus JW/NM-WN-LF.</title>
        <authorList>
            <person name="Zhao B."/>
            <person name="Mesbah N.M."/>
            <person name="Dalin E."/>
            <person name="Goodwin L."/>
            <person name="Nolan M."/>
            <person name="Pitluck S."/>
            <person name="Chertkov O."/>
            <person name="Brettin T.S."/>
            <person name="Han J."/>
            <person name="Larimer F.W."/>
            <person name="Land M.L."/>
            <person name="Hauser L."/>
            <person name="Kyrpides N."/>
            <person name="Wiegel J."/>
        </authorList>
    </citation>
    <scope>NUCLEOTIDE SEQUENCE [LARGE SCALE GENOMIC DNA]</scope>
    <source>
        <strain evidence="4">ATCC BAA-1301 / DSM 18059 / JW/NM-WN-LF</strain>
    </source>
</reference>
<dbReference type="PANTHER" id="PTHR33434">
    <property type="entry name" value="DEGV DOMAIN-CONTAINING PROTEIN DR_1986-RELATED"/>
    <property type="match status" value="1"/>
</dbReference>
<dbReference type="STRING" id="457570.Nther_2258"/>
<sequence length="293" mass="33648">MVKLITDSGADLPEKLTKEYDIHIIPFYFYIDDKEFRDGDLSLKEFYDEMRAGKKTKTAQLTYMDLRETFEHYAKEQESVIYMCFSSQLSGTYQTACMVKDELLEEYPDFDLEIIDTKCASLGQGMAVYRTARLLKQGYDKESLLRAARFYAGHTEHIFTVDDLKYLERGGRVSKTSAFVGTMLHIKPILHVDDGKLIPIRKVRGRKKVHKNMFEIVKDRGINLDKQVIGINHGDDYEGANKLKEMIADNFGTQQFVEGMIGSVIGAHSGPGTLSVYFLNEFPEEFQNVFDYE</sequence>
<dbReference type="PANTHER" id="PTHR33434:SF3">
    <property type="entry name" value="DEGV DOMAIN-CONTAINING PROTEIN YITS"/>
    <property type="match status" value="1"/>
</dbReference>
<dbReference type="GO" id="GO:0008289">
    <property type="term" value="F:lipid binding"/>
    <property type="evidence" value="ECO:0007669"/>
    <property type="project" value="UniProtKB-KW"/>
</dbReference>
<name>B2A856_NATTJ</name>
<keyword evidence="4" id="KW-1185">Reference proteome</keyword>
<dbReference type="InterPro" id="IPR003797">
    <property type="entry name" value="DegV"/>
</dbReference>
<keyword evidence="2" id="KW-0446">Lipid-binding</keyword>
<evidence type="ECO:0000256" key="1">
    <source>
        <dbReference type="ARBA" id="ARBA00003238"/>
    </source>
</evidence>
<dbReference type="RefSeq" id="WP_012448675.1">
    <property type="nucleotide sequence ID" value="NC_010718.1"/>
</dbReference>
<evidence type="ECO:0000313" key="3">
    <source>
        <dbReference type="EMBL" id="ACB85824.1"/>
    </source>
</evidence>
<dbReference type="Pfam" id="PF02645">
    <property type="entry name" value="DegV"/>
    <property type="match status" value="1"/>
</dbReference>
<comment type="function">
    <text evidence="1">May bind long-chain fatty acids, such as palmitate, and may play a role in lipid transport or fatty acid metabolism.</text>
</comment>
<evidence type="ECO:0000256" key="2">
    <source>
        <dbReference type="ARBA" id="ARBA00023121"/>
    </source>
</evidence>
<proteinExistence type="predicted"/>
<dbReference type="InParanoid" id="B2A856"/>
<dbReference type="Gene3D" id="3.40.50.10170">
    <property type="match status" value="1"/>
</dbReference>
<dbReference type="AlphaFoldDB" id="B2A856"/>
<dbReference type="NCBIfam" id="TIGR00762">
    <property type="entry name" value="DegV"/>
    <property type="match status" value="1"/>
</dbReference>
<dbReference type="InterPro" id="IPR043168">
    <property type="entry name" value="DegV_C"/>
</dbReference>
<dbReference type="Gene3D" id="3.30.1180.10">
    <property type="match status" value="1"/>
</dbReference>
<gene>
    <name evidence="3" type="ordered locus">Nther_2258</name>
</gene>
<evidence type="ECO:0000313" key="4">
    <source>
        <dbReference type="Proteomes" id="UP000001683"/>
    </source>
</evidence>
<dbReference type="eggNOG" id="COG1307">
    <property type="taxonomic scope" value="Bacteria"/>
</dbReference>
<dbReference type="EMBL" id="CP001034">
    <property type="protein sequence ID" value="ACB85824.1"/>
    <property type="molecule type" value="Genomic_DNA"/>
</dbReference>
<dbReference type="PROSITE" id="PS51482">
    <property type="entry name" value="DEGV"/>
    <property type="match status" value="1"/>
</dbReference>
<dbReference type="SUPFAM" id="SSF82549">
    <property type="entry name" value="DAK1/DegV-like"/>
    <property type="match status" value="1"/>
</dbReference>
<accession>B2A856</accession>
<dbReference type="KEGG" id="nth:Nther_2258"/>
<dbReference type="HOGENOM" id="CLU_048251_4_1_9"/>
<reference evidence="3 4" key="1">
    <citation type="submission" date="2008-04" db="EMBL/GenBank/DDBJ databases">
        <title>Complete sequence of chromosome of Natranaerobius thermophilus JW/NM-WN-LF.</title>
        <authorList>
            <consortium name="US DOE Joint Genome Institute"/>
            <person name="Copeland A."/>
            <person name="Lucas S."/>
            <person name="Lapidus A."/>
            <person name="Glavina del Rio T."/>
            <person name="Dalin E."/>
            <person name="Tice H."/>
            <person name="Bruce D."/>
            <person name="Goodwin L."/>
            <person name="Pitluck S."/>
            <person name="Chertkov O."/>
            <person name="Brettin T."/>
            <person name="Detter J.C."/>
            <person name="Han C."/>
            <person name="Kuske C.R."/>
            <person name="Schmutz J."/>
            <person name="Larimer F."/>
            <person name="Land M."/>
            <person name="Hauser L."/>
            <person name="Kyrpides N."/>
            <person name="Lykidis A."/>
            <person name="Mesbah N.M."/>
            <person name="Wiegel J."/>
        </authorList>
    </citation>
    <scope>NUCLEOTIDE SEQUENCE [LARGE SCALE GENOMIC DNA]</scope>
    <source>
        <strain evidence="4">ATCC BAA-1301 / DSM 18059 / JW/NM-WN-LF</strain>
    </source>
</reference>
<dbReference type="InterPro" id="IPR050270">
    <property type="entry name" value="DegV_domain_contain"/>
</dbReference>